<dbReference type="EMBL" id="JYDW01000074">
    <property type="protein sequence ID" value="KRZ57496.1"/>
    <property type="molecule type" value="Genomic_DNA"/>
</dbReference>
<protein>
    <submittedName>
        <fullName evidence="1">Uncharacterized protein</fullName>
    </submittedName>
</protein>
<organism evidence="1 2">
    <name type="scientific">Trichinella nativa</name>
    <dbReference type="NCBI Taxonomy" id="6335"/>
    <lineage>
        <taxon>Eukaryota</taxon>
        <taxon>Metazoa</taxon>
        <taxon>Ecdysozoa</taxon>
        <taxon>Nematoda</taxon>
        <taxon>Enoplea</taxon>
        <taxon>Dorylaimia</taxon>
        <taxon>Trichinellida</taxon>
        <taxon>Trichinellidae</taxon>
        <taxon>Trichinella</taxon>
    </lineage>
</organism>
<comment type="caution">
    <text evidence="1">The sequence shown here is derived from an EMBL/GenBank/DDBJ whole genome shotgun (WGS) entry which is preliminary data.</text>
</comment>
<proteinExistence type="predicted"/>
<evidence type="ECO:0000313" key="2">
    <source>
        <dbReference type="Proteomes" id="UP000054721"/>
    </source>
</evidence>
<evidence type="ECO:0000313" key="1">
    <source>
        <dbReference type="EMBL" id="KRZ57496.1"/>
    </source>
</evidence>
<gene>
    <name evidence="1" type="ORF">T02_5734</name>
</gene>
<reference evidence="1 2" key="1">
    <citation type="submission" date="2015-05" db="EMBL/GenBank/DDBJ databases">
        <title>Evolution of Trichinella species and genotypes.</title>
        <authorList>
            <person name="Korhonen P.K."/>
            <person name="Edoardo P."/>
            <person name="Giuseppe L.R."/>
            <person name="Gasser R.B."/>
        </authorList>
    </citation>
    <scope>NUCLEOTIDE SEQUENCE [LARGE SCALE GENOMIC DNA]</scope>
    <source>
        <strain evidence="1">ISS10</strain>
    </source>
</reference>
<keyword evidence="2" id="KW-1185">Reference proteome</keyword>
<name>A0A0V1LDC5_9BILA</name>
<dbReference type="AlphaFoldDB" id="A0A0V1LDC5"/>
<accession>A0A0V1LDC5</accession>
<sequence length="38" mass="4258">MHPLEDELRITFSHAYATVSNGAQVEIGRLQNDDDVSK</sequence>
<dbReference type="Proteomes" id="UP000054721">
    <property type="component" value="Unassembled WGS sequence"/>
</dbReference>